<feature type="region of interest" description="Disordered" evidence="5">
    <location>
        <begin position="1"/>
        <end position="48"/>
    </location>
</feature>
<organism evidence="7 8">
    <name type="scientific">Nicotiana tabacum</name>
    <name type="common">Common tobacco</name>
    <dbReference type="NCBI Taxonomy" id="4097"/>
    <lineage>
        <taxon>Eukaryota</taxon>
        <taxon>Viridiplantae</taxon>
        <taxon>Streptophyta</taxon>
        <taxon>Embryophyta</taxon>
        <taxon>Tracheophyta</taxon>
        <taxon>Spermatophyta</taxon>
        <taxon>Magnoliopsida</taxon>
        <taxon>eudicotyledons</taxon>
        <taxon>Gunneridae</taxon>
        <taxon>Pentapetalae</taxon>
        <taxon>asterids</taxon>
        <taxon>lamiids</taxon>
        <taxon>Solanales</taxon>
        <taxon>Solanaceae</taxon>
        <taxon>Nicotianoideae</taxon>
        <taxon>Nicotianeae</taxon>
        <taxon>Nicotiana</taxon>
    </lineage>
</organism>
<protein>
    <submittedName>
        <fullName evidence="8">Two-component response regulator ARR18-like</fullName>
    </submittedName>
    <submittedName>
        <fullName evidence="8">Uncharacterized protein LOC107805305</fullName>
    </submittedName>
</protein>
<dbReference type="PaxDb" id="4097-A0A1S4B775"/>
<dbReference type="GO" id="GO:0005634">
    <property type="term" value="C:nucleus"/>
    <property type="evidence" value="ECO:0007669"/>
    <property type="project" value="UniProtKB-SubCell"/>
</dbReference>
<dbReference type="Pfam" id="PF00249">
    <property type="entry name" value="Myb_DNA-binding"/>
    <property type="match status" value="1"/>
</dbReference>
<dbReference type="AlphaFoldDB" id="A0A1S4B775"/>
<reference evidence="8" key="2">
    <citation type="submission" date="2025-08" db="UniProtKB">
        <authorList>
            <consortium name="RefSeq"/>
        </authorList>
    </citation>
    <scope>IDENTIFICATION</scope>
    <source>
        <tissue evidence="8">Leaf</tissue>
    </source>
</reference>
<dbReference type="RefSeq" id="XP_016484800.1">
    <property type="nucleotide sequence ID" value="XM_016629314.2"/>
</dbReference>
<feature type="region of interest" description="Disordered" evidence="5">
    <location>
        <begin position="309"/>
        <end position="330"/>
    </location>
</feature>
<dbReference type="GO" id="GO:0000976">
    <property type="term" value="F:transcription cis-regulatory region binding"/>
    <property type="evidence" value="ECO:0007669"/>
    <property type="project" value="UniProtKB-ARBA"/>
</dbReference>
<dbReference type="Proteomes" id="UP000790787">
    <property type="component" value="Chromosome 5"/>
</dbReference>
<feature type="domain" description="HTH myb-type" evidence="6">
    <location>
        <begin position="57"/>
        <end position="117"/>
    </location>
</feature>
<evidence type="ECO:0000256" key="1">
    <source>
        <dbReference type="ARBA" id="ARBA00004123"/>
    </source>
</evidence>
<dbReference type="GeneID" id="107805305"/>
<evidence type="ECO:0000313" key="8">
    <source>
        <dbReference type="RefSeq" id="XP_016484800.1"/>
    </source>
</evidence>
<evidence type="ECO:0000259" key="6">
    <source>
        <dbReference type="PROSITE" id="PS51294"/>
    </source>
</evidence>
<dbReference type="GO" id="GO:0003700">
    <property type="term" value="F:DNA-binding transcription factor activity"/>
    <property type="evidence" value="ECO:0007669"/>
    <property type="project" value="InterPro"/>
</dbReference>
<dbReference type="InterPro" id="IPR001005">
    <property type="entry name" value="SANT/Myb"/>
</dbReference>
<dbReference type="OrthoDB" id="551907at2759"/>
<dbReference type="SMR" id="A0A1S4B775"/>
<reference evidence="7" key="1">
    <citation type="journal article" date="2014" name="Nat. Commun.">
        <title>The tobacco genome sequence and its comparison with those of tomato and potato.</title>
        <authorList>
            <person name="Sierro N."/>
            <person name="Battey J.N."/>
            <person name="Ouadi S."/>
            <person name="Bakaher N."/>
            <person name="Bovet L."/>
            <person name="Willig A."/>
            <person name="Goepfert S."/>
            <person name="Peitsch M.C."/>
            <person name="Ivanov N.V."/>
        </authorList>
    </citation>
    <scope>NUCLEOTIDE SEQUENCE [LARGE SCALE GENOMIC DNA]</scope>
</reference>
<dbReference type="PROSITE" id="PS51294">
    <property type="entry name" value="HTH_MYB"/>
    <property type="match status" value="1"/>
</dbReference>
<evidence type="ECO:0000256" key="2">
    <source>
        <dbReference type="ARBA" id="ARBA00023015"/>
    </source>
</evidence>
<feature type="compositionally biased region" description="Polar residues" evidence="5">
    <location>
        <begin position="7"/>
        <end position="17"/>
    </location>
</feature>
<evidence type="ECO:0000256" key="4">
    <source>
        <dbReference type="ARBA" id="ARBA00023242"/>
    </source>
</evidence>
<dbReference type="OMA" id="RSTWRTN"/>
<evidence type="ECO:0000313" key="7">
    <source>
        <dbReference type="Proteomes" id="UP000790787"/>
    </source>
</evidence>
<keyword evidence="2" id="KW-0805">Transcription regulation</keyword>
<name>A0A1S4B775_TOBAC</name>
<comment type="subcellular location">
    <subcellularLocation>
        <location evidence="1">Nucleus</location>
    </subcellularLocation>
</comment>
<gene>
    <name evidence="8" type="primary">LOC107805305</name>
</gene>
<dbReference type="RefSeq" id="XP_016484800.1">
    <property type="nucleotide sequence ID" value="XM_016629314.1"/>
</dbReference>
<dbReference type="GO" id="GO:0010597">
    <property type="term" value="P:green leaf volatile biosynthetic process"/>
    <property type="evidence" value="ECO:0007669"/>
    <property type="project" value="UniProtKB-ARBA"/>
</dbReference>
<evidence type="ECO:0000256" key="5">
    <source>
        <dbReference type="SAM" id="MobiDB-lite"/>
    </source>
</evidence>
<dbReference type="InterPro" id="IPR017930">
    <property type="entry name" value="Myb_dom"/>
</dbReference>
<dbReference type="KEGG" id="nta:107805305"/>
<dbReference type="FunFam" id="1.10.10.60:FF:000002">
    <property type="entry name" value="Myb family transcription factor"/>
    <property type="match status" value="1"/>
</dbReference>
<proteinExistence type="predicted"/>
<dbReference type="InterPro" id="IPR006447">
    <property type="entry name" value="Myb_dom_plants"/>
</dbReference>
<accession>A0A1S4B775</accession>
<evidence type="ECO:0000256" key="3">
    <source>
        <dbReference type="ARBA" id="ARBA00023163"/>
    </source>
</evidence>
<dbReference type="PANTHER" id="PTHR31314:SF168">
    <property type="entry name" value="MYB-LIKE HTH TRANSCRIPTIONAL REGULATOR FAMILY PROTEIN"/>
    <property type="match status" value="1"/>
</dbReference>
<dbReference type="InterPro" id="IPR046955">
    <property type="entry name" value="PHR1-like"/>
</dbReference>
<dbReference type="SUPFAM" id="SSF46689">
    <property type="entry name" value="Homeodomain-like"/>
    <property type="match status" value="1"/>
</dbReference>
<keyword evidence="4" id="KW-0539">Nucleus</keyword>
<dbReference type="Gene3D" id="1.10.10.60">
    <property type="entry name" value="Homeodomain-like"/>
    <property type="match status" value="1"/>
</dbReference>
<dbReference type="STRING" id="4097.A0A1S4B775"/>
<dbReference type="NCBIfam" id="TIGR01557">
    <property type="entry name" value="myb_SHAQKYF"/>
    <property type="match status" value="1"/>
</dbReference>
<keyword evidence="7" id="KW-1185">Reference proteome</keyword>
<dbReference type="PANTHER" id="PTHR31314">
    <property type="entry name" value="MYB FAMILY TRANSCRIPTION FACTOR PHL7-LIKE"/>
    <property type="match status" value="1"/>
</dbReference>
<dbReference type="InterPro" id="IPR009057">
    <property type="entry name" value="Homeodomain-like_sf"/>
</dbReference>
<keyword evidence="3" id="KW-0804">Transcription</keyword>
<sequence length="330" mass="37395">MEDSDDTVCSKTSPNYSEKNEDEGDNISIKLPKDGGSSSNSTVEEGEKKLHVRPYVRSKMVRLRWTTDLHLRFVQAVEKLGGQERATPKLVLQSMNIKGLNIAHVKSHLQMYRSKKIDDLTQGIANYRPFMEGGDPNIYNMSELPVLPTFIQRFNSTFRYGDASRNCPQSTIDMNVRPEFYTKLSERIFGSNNSRAIHQDSITGIPSFISERSTWRTNEMKDEMGLFREQKYGQGLFRKSPIDKLIPLFQRAAKAKARLSLLKRKAIDCDLIDLNLSLGVKQKNNSHDDNDDDDGSTLSLSMASSRLKEEANYATKENARRGASTLDLTL</sequence>